<name>A0A933GLB8_UNCTE</name>
<keyword evidence="6" id="KW-0436">Ligase</keyword>
<dbReference type="InterPro" id="IPR002698">
    <property type="entry name" value="FTHF_cligase"/>
</dbReference>
<comment type="similarity">
    <text evidence="1 5">Belongs to the 5-formyltetrahydrofolate cyclo-ligase family.</text>
</comment>
<dbReference type="EC" id="6.3.3.2" evidence="5"/>
<organism evidence="6 7">
    <name type="scientific">Tectimicrobiota bacterium</name>
    <dbReference type="NCBI Taxonomy" id="2528274"/>
    <lineage>
        <taxon>Bacteria</taxon>
        <taxon>Pseudomonadati</taxon>
        <taxon>Nitrospinota/Tectimicrobiota group</taxon>
        <taxon>Candidatus Tectimicrobiota</taxon>
    </lineage>
</organism>
<dbReference type="Proteomes" id="UP000772181">
    <property type="component" value="Unassembled WGS sequence"/>
</dbReference>
<dbReference type="PANTHER" id="PTHR23407:SF1">
    <property type="entry name" value="5-FORMYLTETRAHYDROFOLATE CYCLO-LIGASE"/>
    <property type="match status" value="1"/>
</dbReference>
<dbReference type="Gene3D" id="3.40.50.10420">
    <property type="entry name" value="NagB/RpiA/CoA transferase-like"/>
    <property type="match status" value="1"/>
</dbReference>
<evidence type="ECO:0000313" key="6">
    <source>
        <dbReference type="EMBL" id="MBI4595983.1"/>
    </source>
</evidence>
<evidence type="ECO:0000313" key="7">
    <source>
        <dbReference type="Proteomes" id="UP000772181"/>
    </source>
</evidence>
<dbReference type="EMBL" id="JACQWF010000281">
    <property type="protein sequence ID" value="MBI4595983.1"/>
    <property type="molecule type" value="Genomic_DNA"/>
</dbReference>
<dbReference type="InterPro" id="IPR037171">
    <property type="entry name" value="NagB/RpiA_transferase-like"/>
</dbReference>
<sequence length="197" mass="22310">MKKELRAGILNLRDGMPLAIRNERSSIIEKKLLSLPQYTISKTLMSFCSFGSEVNTERIIKHALESGKRVAVPKVSLKNKSMLISELNDYEKDLVSTPPYGILEPSCRAVRPVNPMELDLIIMPGVVFDREGGRIGYGAGFYDRFLEKVPENVCRMAIAFDLQLVNKLPKEPHDKLVDILVTEKEILHFNLRSIPKD</sequence>
<comment type="catalytic activity">
    <reaction evidence="5">
        <text>(6S)-5-formyl-5,6,7,8-tetrahydrofolate + ATP = (6R)-5,10-methenyltetrahydrofolate + ADP + phosphate</text>
        <dbReference type="Rhea" id="RHEA:10488"/>
        <dbReference type="ChEBI" id="CHEBI:30616"/>
        <dbReference type="ChEBI" id="CHEBI:43474"/>
        <dbReference type="ChEBI" id="CHEBI:57455"/>
        <dbReference type="ChEBI" id="CHEBI:57457"/>
        <dbReference type="ChEBI" id="CHEBI:456216"/>
        <dbReference type="EC" id="6.3.3.2"/>
    </reaction>
</comment>
<keyword evidence="2 4" id="KW-0547">Nucleotide-binding</keyword>
<accession>A0A933GLB8</accession>
<evidence type="ECO:0000256" key="3">
    <source>
        <dbReference type="ARBA" id="ARBA00022840"/>
    </source>
</evidence>
<dbReference type="PANTHER" id="PTHR23407">
    <property type="entry name" value="ATPASE INHIBITOR/5-FORMYLTETRAHYDROFOLATE CYCLO-LIGASE"/>
    <property type="match status" value="1"/>
</dbReference>
<dbReference type="Pfam" id="PF01812">
    <property type="entry name" value="5-FTHF_cyc-lig"/>
    <property type="match status" value="1"/>
</dbReference>
<dbReference type="NCBIfam" id="TIGR02727">
    <property type="entry name" value="MTHFS_bact"/>
    <property type="match status" value="1"/>
</dbReference>
<dbReference type="AlphaFoldDB" id="A0A933GLB8"/>
<comment type="cofactor">
    <cofactor evidence="5">
        <name>Mg(2+)</name>
        <dbReference type="ChEBI" id="CHEBI:18420"/>
    </cofactor>
</comment>
<keyword evidence="3 4" id="KW-0067">ATP-binding</keyword>
<keyword evidence="5" id="KW-0479">Metal-binding</keyword>
<dbReference type="GO" id="GO:0009396">
    <property type="term" value="P:folic acid-containing compound biosynthetic process"/>
    <property type="evidence" value="ECO:0007669"/>
    <property type="project" value="TreeGrafter"/>
</dbReference>
<gene>
    <name evidence="6" type="ORF">HY730_06345</name>
</gene>
<protein>
    <recommendedName>
        <fullName evidence="5">5-formyltetrahydrofolate cyclo-ligase</fullName>
        <ecNumber evidence="5">6.3.3.2</ecNumber>
    </recommendedName>
</protein>
<dbReference type="GO" id="GO:0030272">
    <property type="term" value="F:5-formyltetrahydrofolate cyclo-ligase activity"/>
    <property type="evidence" value="ECO:0007669"/>
    <property type="project" value="UniProtKB-EC"/>
</dbReference>
<evidence type="ECO:0000256" key="2">
    <source>
        <dbReference type="ARBA" id="ARBA00022741"/>
    </source>
</evidence>
<feature type="binding site" evidence="4">
    <location>
        <begin position="2"/>
        <end position="6"/>
    </location>
    <ligand>
        <name>ATP</name>
        <dbReference type="ChEBI" id="CHEBI:30616"/>
    </ligand>
</feature>
<evidence type="ECO:0000256" key="5">
    <source>
        <dbReference type="RuleBase" id="RU361279"/>
    </source>
</evidence>
<dbReference type="GO" id="GO:0005524">
    <property type="term" value="F:ATP binding"/>
    <property type="evidence" value="ECO:0007669"/>
    <property type="project" value="UniProtKB-KW"/>
</dbReference>
<proteinExistence type="inferred from homology"/>
<comment type="caution">
    <text evidence="6">The sequence shown here is derived from an EMBL/GenBank/DDBJ whole genome shotgun (WGS) entry which is preliminary data.</text>
</comment>
<feature type="binding site" evidence="4">
    <location>
        <position position="53"/>
    </location>
    <ligand>
        <name>substrate</name>
    </ligand>
</feature>
<keyword evidence="5" id="KW-0460">Magnesium</keyword>
<evidence type="ECO:0000256" key="4">
    <source>
        <dbReference type="PIRSR" id="PIRSR006806-1"/>
    </source>
</evidence>
<dbReference type="PIRSF" id="PIRSF006806">
    <property type="entry name" value="FTHF_cligase"/>
    <property type="match status" value="1"/>
</dbReference>
<dbReference type="InterPro" id="IPR024185">
    <property type="entry name" value="FTHF_cligase-like_sf"/>
</dbReference>
<feature type="binding site" evidence="4">
    <location>
        <begin position="134"/>
        <end position="142"/>
    </location>
    <ligand>
        <name>ATP</name>
        <dbReference type="ChEBI" id="CHEBI:30616"/>
    </ligand>
</feature>
<dbReference type="SUPFAM" id="SSF100950">
    <property type="entry name" value="NagB/RpiA/CoA transferase-like"/>
    <property type="match status" value="1"/>
</dbReference>
<evidence type="ECO:0000256" key="1">
    <source>
        <dbReference type="ARBA" id="ARBA00010638"/>
    </source>
</evidence>
<dbReference type="GO" id="GO:0035999">
    <property type="term" value="P:tetrahydrofolate interconversion"/>
    <property type="evidence" value="ECO:0007669"/>
    <property type="project" value="TreeGrafter"/>
</dbReference>
<dbReference type="GO" id="GO:0046872">
    <property type="term" value="F:metal ion binding"/>
    <property type="evidence" value="ECO:0007669"/>
    <property type="project" value="UniProtKB-KW"/>
</dbReference>
<reference evidence="6" key="1">
    <citation type="submission" date="2020-07" db="EMBL/GenBank/DDBJ databases">
        <title>Huge and variable diversity of episymbiotic CPR bacteria and DPANN archaea in groundwater ecosystems.</title>
        <authorList>
            <person name="He C.Y."/>
            <person name="Keren R."/>
            <person name="Whittaker M."/>
            <person name="Farag I.F."/>
            <person name="Doudna J."/>
            <person name="Cate J.H.D."/>
            <person name="Banfield J.F."/>
        </authorList>
    </citation>
    <scope>NUCLEOTIDE SEQUENCE</scope>
    <source>
        <strain evidence="6">NC_groundwater_1482_Ag_S-0.65um_47_24</strain>
    </source>
</reference>